<protein>
    <submittedName>
        <fullName evidence="1">Uncharacterized protein</fullName>
    </submittedName>
</protein>
<evidence type="ECO:0000313" key="2">
    <source>
        <dbReference type="Proteomes" id="UP001162501"/>
    </source>
</evidence>
<gene>
    <name evidence="1" type="ORF">MRATA1EN3_LOCUS9364</name>
</gene>
<dbReference type="Proteomes" id="UP001162501">
    <property type="component" value="Chromosome 18"/>
</dbReference>
<reference evidence="1" key="1">
    <citation type="submission" date="2023-05" db="EMBL/GenBank/DDBJ databases">
        <authorList>
            <consortium name="ELIXIR-Norway"/>
        </authorList>
    </citation>
    <scope>NUCLEOTIDE SEQUENCE</scope>
</reference>
<proteinExistence type="predicted"/>
<sequence length="181" mass="20725">MPQRAREWRSFSDLFREGAGCRQELKLLCKEQRRRAGAGRRPRGPPPTPGLQPPPPGTEPNWRWEFTCPTARPSGPGCAHLSSPGSAALPEHPRKGRQERRQRRPKHRQHRLHRRRRQQQQQQQQQQDAELRPRRAPAQPSVPREGVAAGLLRARGQPGTRWRVAVLLQGDRQQVESSEGD</sequence>
<accession>A0ACB0ED78</accession>
<evidence type="ECO:0000313" key="1">
    <source>
        <dbReference type="EMBL" id="CAI9698151.1"/>
    </source>
</evidence>
<organism evidence="1 2">
    <name type="scientific">Rangifer tarandus platyrhynchus</name>
    <name type="common">Svalbard reindeer</name>
    <dbReference type="NCBI Taxonomy" id="3082113"/>
    <lineage>
        <taxon>Eukaryota</taxon>
        <taxon>Metazoa</taxon>
        <taxon>Chordata</taxon>
        <taxon>Craniata</taxon>
        <taxon>Vertebrata</taxon>
        <taxon>Euteleostomi</taxon>
        <taxon>Mammalia</taxon>
        <taxon>Eutheria</taxon>
        <taxon>Laurasiatheria</taxon>
        <taxon>Artiodactyla</taxon>
        <taxon>Ruminantia</taxon>
        <taxon>Pecora</taxon>
        <taxon>Cervidae</taxon>
        <taxon>Odocoileinae</taxon>
        <taxon>Rangifer</taxon>
    </lineage>
</organism>
<name>A0ACB0ED78_RANTA</name>
<dbReference type="EMBL" id="OX596102">
    <property type="protein sequence ID" value="CAI9698151.1"/>
    <property type="molecule type" value="Genomic_DNA"/>
</dbReference>